<comment type="caution">
    <text evidence="5">The sequence shown here is derived from an EMBL/GenBank/DDBJ whole genome shotgun (WGS) entry which is preliminary data.</text>
</comment>
<dbReference type="RefSeq" id="WP_285883603.1">
    <property type="nucleotide sequence ID" value="NZ_JARFYN010000063.1"/>
</dbReference>
<gene>
    <name evidence="5" type="ORF">PY650_30750</name>
</gene>
<dbReference type="InterPro" id="IPR040442">
    <property type="entry name" value="Pyrv_kinase-like_dom_sf"/>
</dbReference>
<dbReference type="PANTHER" id="PTHR30502:SF4">
    <property type="entry name" value="5-KETO-4-DEOXY-D-GLUCARATE ALDOLASE"/>
    <property type="match status" value="1"/>
</dbReference>
<evidence type="ECO:0000313" key="5">
    <source>
        <dbReference type="EMBL" id="MDL2409922.1"/>
    </source>
</evidence>
<keyword evidence="6" id="KW-1185">Reference proteome</keyword>
<dbReference type="SUPFAM" id="SSF51621">
    <property type="entry name" value="Phosphoenolpyruvate/pyruvate domain"/>
    <property type="match status" value="1"/>
</dbReference>
<evidence type="ECO:0000259" key="4">
    <source>
        <dbReference type="Pfam" id="PF03328"/>
    </source>
</evidence>
<dbReference type="Pfam" id="PF03328">
    <property type="entry name" value="HpcH_HpaI"/>
    <property type="match status" value="1"/>
</dbReference>
<evidence type="ECO:0000256" key="2">
    <source>
        <dbReference type="ARBA" id="ARBA00023239"/>
    </source>
</evidence>
<keyword evidence="1" id="KW-0479">Metal-binding</keyword>
<dbReference type="EMBL" id="JARFYN010000063">
    <property type="protein sequence ID" value="MDL2409922.1"/>
    <property type="molecule type" value="Genomic_DNA"/>
</dbReference>
<accession>A0ABT7KP45</accession>
<comment type="catalytic activity">
    <reaction evidence="3">
        <text>D-glyceraldehyde + pyruvate = 2-dehydro-3-deoxy-L-galactonate</text>
        <dbReference type="Rhea" id="RHEA:80055"/>
        <dbReference type="ChEBI" id="CHEBI:15361"/>
        <dbReference type="ChEBI" id="CHEBI:17378"/>
        <dbReference type="ChEBI" id="CHEBI:75545"/>
    </reaction>
</comment>
<feature type="domain" description="HpcH/HpaI aldolase/citrate lyase" evidence="4">
    <location>
        <begin position="18"/>
        <end position="242"/>
    </location>
</feature>
<dbReference type="Gene3D" id="3.20.20.60">
    <property type="entry name" value="Phosphoenolpyruvate-binding domains"/>
    <property type="match status" value="1"/>
</dbReference>
<organism evidence="5 6">
    <name type="scientific">Rhizobium calliandrae</name>
    <dbReference type="NCBI Taxonomy" id="1312182"/>
    <lineage>
        <taxon>Bacteria</taxon>
        <taxon>Pseudomonadati</taxon>
        <taxon>Pseudomonadota</taxon>
        <taxon>Alphaproteobacteria</taxon>
        <taxon>Hyphomicrobiales</taxon>
        <taxon>Rhizobiaceae</taxon>
        <taxon>Rhizobium/Agrobacterium group</taxon>
        <taxon>Rhizobium</taxon>
    </lineage>
</organism>
<dbReference type="PANTHER" id="PTHR30502">
    <property type="entry name" value="2-KETO-3-DEOXY-L-RHAMNONATE ALDOLASE"/>
    <property type="match status" value="1"/>
</dbReference>
<keyword evidence="2 5" id="KW-0456">Lyase</keyword>
<evidence type="ECO:0000313" key="6">
    <source>
        <dbReference type="Proteomes" id="UP001172630"/>
    </source>
</evidence>
<name>A0ABT7KP45_9HYPH</name>
<evidence type="ECO:0000256" key="1">
    <source>
        <dbReference type="ARBA" id="ARBA00022723"/>
    </source>
</evidence>
<sequence>MGNLVNPLKQALKRGELQVGLWCSLGSSISTEVVAGSGFDWLLIDAEHSPNDFLSVLAQHQAAGAFDCEVVVRIPGNDPVTIKRYLDIGIRSLMFPNVQSVEEARAIVSATRYAPEGIRGFSVSQRANQYGRVKGYHARATEEIFLALQIETGVAVKAAKDIAAIDGVDAIFVGPGDLSADLGAMGNPLAGHVQEAINSVVSIKEGVSTGILAPRSDDARRYIEWGARMVAVGSDLGLLVNAADSLAAQFKSAS</sequence>
<protein>
    <submittedName>
        <fullName evidence="5">HpcH/HpaI aldolase/citrate lyase family protein</fullName>
    </submittedName>
</protein>
<dbReference type="GO" id="GO:0016829">
    <property type="term" value="F:lyase activity"/>
    <property type="evidence" value="ECO:0007669"/>
    <property type="project" value="UniProtKB-KW"/>
</dbReference>
<dbReference type="Proteomes" id="UP001172630">
    <property type="component" value="Unassembled WGS sequence"/>
</dbReference>
<dbReference type="InterPro" id="IPR005000">
    <property type="entry name" value="Aldolase/citrate-lyase_domain"/>
</dbReference>
<proteinExistence type="predicted"/>
<dbReference type="InterPro" id="IPR050251">
    <property type="entry name" value="HpcH-HpaI_aldolase"/>
</dbReference>
<reference evidence="5" key="1">
    <citation type="submission" date="2023-06" db="EMBL/GenBank/DDBJ databases">
        <title>Phylogenetic Diversity of Rhizobium strains.</title>
        <authorList>
            <person name="Moura F.T."/>
            <person name="Helene L.C.F."/>
            <person name="Hungria M."/>
        </authorList>
    </citation>
    <scope>NUCLEOTIDE SEQUENCE</scope>
    <source>
        <strain evidence="5">CCGE524</strain>
    </source>
</reference>
<dbReference type="InterPro" id="IPR015813">
    <property type="entry name" value="Pyrv/PenolPyrv_kinase-like_dom"/>
</dbReference>
<evidence type="ECO:0000256" key="3">
    <source>
        <dbReference type="ARBA" id="ARBA00045074"/>
    </source>
</evidence>